<evidence type="ECO:0000313" key="4">
    <source>
        <dbReference type="Proteomes" id="UP000257109"/>
    </source>
</evidence>
<name>A0A371HN71_MUCPR</name>
<dbReference type="Pfam" id="PF03732">
    <property type="entry name" value="Retrotrans_gag"/>
    <property type="match status" value="1"/>
</dbReference>
<gene>
    <name evidence="3" type="ORF">CR513_12061</name>
</gene>
<dbReference type="OrthoDB" id="1689420at2759"/>
<evidence type="ECO:0000256" key="1">
    <source>
        <dbReference type="SAM" id="MobiDB-lite"/>
    </source>
</evidence>
<evidence type="ECO:0000259" key="2">
    <source>
        <dbReference type="Pfam" id="PF03732"/>
    </source>
</evidence>
<feature type="region of interest" description="Disordered" evidence="1">
    <location>
        <begin position="225"/>
        <end position="246"/>
    </location>
</feature>
<dbReference type="PANTHER" id="PTHR33223">
    <property type="entry name" value="CCHC-TYPE DOMAIN-CONTAINING PROTEIN"/>
    <property type="match status" value="1"/>
</dbReference>
<dbReference type="PANTHER" id="PTHR33223:SF3">
    <property type="match status" value="1"/>
</dbReference>
<dbReference type="Proteomes" id="UP000257109">
    <property type="component" value="Unassembled WGS sequence"/>
</dbReference>
<proteinExistence type="predicted"/>
<dbReference type="EMBL" id="QJKJ01002117">
    <property type="protein sequence ID" value="RDY04248.1"/>
    <property type="molecule type" value="Genomic_DNA"/>
</dbReference>
<reference evidence="3" key="1">
    <citation type="submission" date="2018-05" db="EMBL/GenBank/DDBJ databases">
        <title>Draft genome of Mucuna pruriens seed.</title>
        <authorList>
            <person name="Nnadi N.E."/>
            <person name="Vos R."/>
            <person name="Hasami M.H."/>
            <person name="Devisetty U.K."/>
            <person name="Aguiy J.C."/>
        </authorList>
    </citation>
    <scope>NUCLEOTIDE SEQUENCE [LARGE SCALE GENOMIC DNA]</scope>
    <source>
        <strain evidence="3">JCA_2017</strain>
    </source>
</reference>
<organism evidence="3 4">
    <name type="scientific">Mucuna pruriens</name>
    <name type="common">Velvet bean</name>
    <name type="synonym">Dolichos pruriens</name>
    <dbReference type="NCBI Taxonomy" id="157652"/>
    <lineage>
        <taxon>Eukaryota</taxon>
        <taxon>Viridiplantae</taxon>
        <taxon>Streptophyta</taxon>
        <taxon>Embryophyta</taxon>
        <taxon>Tracheophyta</taxon>
        <taxon>Spermatophyta</taxon>
        <taxon>Magnoliopsida</taxon>
        <taxon>eudicotyledons</taxon>
        <taxon>Gunneridae</taxon>
        <taxon>Pentapetalae</taxon>
        <taxon>rosids</taxon>
        <taxon>fabids</taxon>
        <taxon>Fabales</taxon>
        <taxon>Fabaceae</taxon>
        <taxon>Papilionoideae</taxon>
        <taxon>50 kb inversion clade</taxon>
        <taxon>NPAAA clade</taxon>
        <taxon>indigoferoid/millettioid clade</taxon>
        <taxon>Phaseoleae</taxon>
        <taxon>Mucuna</taxon>
    </lineage>
</organism>
<comment type="caution">
    <text evidence="3">The sequence shown here is derived from an EMBL/GenBank/DDBJ whole genome shotgun (WGS) entry which is preliminary data.</text>
</comment>
<evidence type="ECO:0000313" key="3">
    <source>
        <dbReference type="EMBL" id="RDY04248.1"/>
    </source>
</evidence>
<protein>
    <recommendedName>
        <fullName evidence="2">Retrotransposon gag domain-containing protein</fullName>
    </recommendedName>
</protein>
<feature type="non-terminal residue" evidence="3">
    <location>
        <position position="1"/>
    </location>
</feature>
<dbReference type="InterPro" id="IPR005162">
    <property type="entry name" value="Retrotrans_gag_dom"/>
</dbReference>
<feature type="domain" description="Retrotransposon gag" evidence="2">
    <location>
        <begin position="2"/>
        <end position="55"/>
    </location>
</feature>
<feature type="compositionally biased region" description="Basic residues" evidence="1">
    <location>
        <begin position="237"/>
        <end position="246"/>
    </location>
</feature>
<accession>A0A371HN71</accession>
<dbReference type="AlphaFoldDB" id="A0A371HN71"/>
<keyword evidence="4" id="KW-1185">Reference proteome</keyword>
<sequence>MNHLFLEKFFLVSRTVAIRKEICGIQQHSGETLHEYWERFNKLCVMCLYHQISEQLLFLLMRDRNKVDGASGGALMDKTPATARHLISNMASNMQWFGIRGGASTSRVIGKLADGANISCEAARCQAASTKHMTCAPLCRRQSLKVLNALEHLEVDTNIEGRHIRTGPESESRETYNNEIWTSREHVKFESEQLSTARSKILGAIIPSTTATTSATTRKFFRNGRLDETNGSNQHTIPRKSNCHNS</sequence>